<evidence type="ECO:0000313" key="1">
    <source>
        <dbReference type="EMBL" id="THC94231.1"/>
    </source>
</evidence>
<proteinExistence type="predicted"/>
<reference evidence="1 2" key="1">
    <citation type="submission" date="2019-03" db="EMBL/GenBank/DDBJ databases">
        <title>The genome sequence of a newly discovered highly antifungal drug resistant Aspergillus species, Aspergillus tanneri NIH 1004.</title>
        <authorList>
            <person name="Mounaud S."/>
            <person name="Singh I."/>
            <person name="Joardar V."/>
            <person name="Pakala S."/>
            <person name="Pakala S."/>
            <person name="Venepally P."/>
            <person name="Hoover J."/>
            <person name="Nierman W."/>
            <person name="Chung J."/>
            <person name="Losada L."/>
        </authorList>
    </citation>
    <scope>NUCLEOTIDE SEQUENCE [LARGE SCALE GENOMIC DNA]</scope>
    <source>
        <strain evidence="1 2">NIH1004</strain>
    </source>
</reference>
<dbReference type="AlphaFoldDB" id="A0A4S3JLP9"/>
<dbReference type="VEuPathDB" id="FungiDB:EYZ11_006282"/>
<dbReference type="EMBL" id="SOSA01000219">
    <property type="protein sequence ID" value="THC94231.1"/>
    <property type="molecule type" value="Genomic_DNA"/>
</dbReference>
<evidence type="ECO:0000313" key="2">
    <source>
        <dbReference type="Proteomes" id="UP000308092"/>
    </source>
</evidence>
<dbReference type="Proteomes" id="UP000308092">
    <property type="component" value="Unassembled WGS sequence"/>
</dbReference>
<sequence length="47" mass="5038">MRESGAKLGPDPTLPSVKPDHKINLFVGSIPWIYPPGIASPPDANKK</sequence>
<organism evidence="1 2">
    <name type="scientific">Aspergillus tanneri</name>
    <dbReference type="NCBI Taxonomy" id="1220188"/>
    <lineage>
        <taxon>Eukaryota</taxon>
        <taxon>Fungi</taxon>
        <taxon>Dikarya</taxon>
        <taxon>Ascomycota</taxon>
        <taxon>Pezizomycotina</taxon>
        <taxon>Eurotiomycetes</taxon>
        <taxon>Eurotiomycetidae</taxon>
        <taxon>Eurotiales</taxon>
        <taxon>Aspergillaceae</taxon>
        <taxon>Aspergillus</taxon>
        <taxon>Aspergillus subgen. Circumdati</taxon>
    </lineage>
</organism>
<gene>
    <name evidence="1" type="ORF">EYZ11_006282</name>
</gene>
<keyword evidence="2" id="KW-1185">Reference proteome</keyword>
<protein>
    <submittedName>
        <fullName evidence="1">Uncharacterized protein</fullName>
    </submittedName>
</protein>
<accession>A0A4S3JLP9</accession>
<name>A0A4S3JLP9_9EURO</name>
<comment type="caution">
    <text evidence="1">The sequence shown here is derived from an EMBL/GenBank/DDBJ whole genome shotgun (WGS) entry which is preliminary data.</text>
</comment>